<keyword evidence="2" id="KW-1003">Cell membrane</keyword>
<feature type="transmembrane region" description="Helical" evidence="10">
    <location>
        <begin position="135"/>
        <end position="153"/>
    </location>
</feature>
<evidence type="ECO:0000256" key="3">
    <source>
        <dbReference type="ARBA" id="ARBA00022606"/>
    </source>
</evidence>
<evidence type="ECO:0000256" key="9">
    <source>
        <dbReference type="ARBA" id="ARBA00023224"/>
    </source>
</evidence>
<comment type="subcellular location">
    <subcellularLocation>
        <location evidence="1">Cell membrane</location>
        <topology evidence="1">Multi-pass membrane protein</topology>
    </subcellularLocation>
</comment>
<dbReference type="PANTHER" id="PTHR21137:SF35">
    <property type="entry name" value="ODORANT RECEPTOR 19A-RELATED"/>
    <property type="match status" value="1"/>
</dbReference>
<keyword evidence="12" id="KW-1185">Reference proteome</keyword>
<dbReference type="OrthoDB" id="6624390at2759"/>
<organism evidence="11 12">
    <name type="scientific">Nezara viridula</name>
    <name type="common">Southern green stink bug</name>
    <name type="synonym">Cimex viridulus</name>
    <dbReference type="NCBI Taxonomy" id="85310"/>
    <lineage>
        <taxon>Eukaryota</taxon>
        <taxon>Metazoa</taxon>
        <taxon>Ecdysozoa</taxon>
        <taxon>Arthropoda</taxon>
        <taxon>Hexapoda</taxon>
        <taxon>Insecta</taxon>
        <taxon>Pterygota</taxon>
        <taxon>Neoptera</taxon>
        <taxon>Paraneoptera</taxon>
        <taxon>Hemiptera</taxon>
        <taxon>Heteroptera</taxon>
        <taxon>Panheteroptera</taxon>
        <taxon>Pentatomomorpha</taxon>
        <taxon>Pentatomoidea</taxon>
        <taxon>Pentatomidae</taxon>
        <taxon>Pentatominae</taxon>
        <taxon>Nezara</taxon>
    </lineage>
</organism>
<keyword evidence="5" id="KW-0552">Olfaction</keyword>
<evidence type="ECO:0000313" key="11">
    <source>
        <dbReference type="EMBL" id="CAH1406915.1"/>
    </source>
</evidence>
<evidence type="ECO:0000256" key="5">
    <source>
        <dbReference type="ARBA" id="ARBA00022725"/>
    </source>
</evidence>
<protein>
    <recommendedName>
        <fullName evidence="13">Odorant receptor</fullName>
    </recommendedName>
</protein>
<dbReference type="EMBL" id="OV725083">
    <property type="protein sequence ID" value="CAH1406915.1"/>
    <property type="molecule type" value="Genomic_DNA"/>
</dbReference>
<sequence length="290" mass="33682">MARGEVVKEEDLMDGLSIFFIKHLGIWNTVTTYRKSGKLNLVFKVQWFVTILCLSFPIFQIMCPAFIQIDLEKATIILLNTVSFLQMTFKQGVFLMNIKDHAILLEVMTKNIITSLPEYKKAHARKIYNKISRRCNIWCLSAVIITFIAVAFWNVNPRINSEYIANHVGNMKDVTTGPKKILGGWYPVPFTRSPWAEIVYVYEFCLFAWCGFTVALYEMVITMEVMTLHAQMSVLSYHIKTLNKKEIVQYSGKKGLTQREVEDLFYKELLAIIRDHKTLLRYLKLSILLL</sequence>
<dbReference type="GO" id="GO:0005549">
    <property type="term" value="F:odorant binding"/>
    <property type="evidence" value="ECO:0007669"/>
    <property type="project" value="InterPro"/>
</dbReference>
<reference evidence="11" key="1">
    <citation type="submission" date="2022-01" db="EMBL/GenBank/DDBJ databases">
        <authorList>
            <person name="King R."/>
        </authorList>
    </citation>
    <scope>NUCLEOTIDE SEQUENCE</scope>
</reference>
<keyword evidence="6 10" id="KW-1133">Transmembrane helix</keyword>
<evidence type="ECO:0000256" key="10">
    <source>
        <dbReference type="SAM" id="Phobius"/>
    </source>
</evidence>
<dbReference type="GO" id="GO:0007165">
    <property type="term" value="P:signal transduction"/>
    <property type="evidence" value="ECO:0007669"/>
    <property type="project" value="UniProtKB-KW"/>
</dbReference>
<dbReference type="AlphaFoldDB" id="A0A9P0MWH9"/>
<accession>A0A9P0MWH9</accession>
<evidence type="ECO:0000256" key="6">
    <source>
        <dbReference type="ARBA" id="ARBA00022989"/>
    </source>
</evidence>
<keyword evidence="3" id="KW-0716">Sensory transduction</keyword>
<evidence type="ECO:0000256" key="7">
    <source>
        <dbReference type="ARBA" id="ARBA00023136"/>
    </source>
</evidence>
<evidence type="ECO:0000256" key="4">
    <source>
        <dbReference type="ARBA" id="ARBA00022692"/>
    </source>
</evidence>
<evidence type="ECO:0008006" key="13">
    <source>
        <dbReference type="Google" id="ProtNLM"/>
    </source>
</evidence>
<dbReference type="GO" id="GO:0004984">
    <property type="term" value="F:olfactory receptor activity"/>
    <property type="evidence" value="ECO:0007669"/>
    <property type="project" value="InterPro"/>
</dbReference>
<evidence type="ECO:0000256" key="2">
    <source>
        <dbReference type="ARBA" id="ARBA00022475"/>
    </source>
</evidence>
<feature type="transmembrane region" description="Helical" evidence="10">
    <location>
        <begin position="198"/>
        <end position="217"/>
    </location>
</feature>
<keyword evidence="4 10" id="KW-0812">Transmembrane</keyword>
<proteinExistence type="predicted"/>
<evidence type="ECO:0000313" key="12">
    <source>
        <dbReference type="Proteomes" id="UP001152798"/>
    </source>
</evidence>
<evidence type="ECO:0000256" key="8">
    <source>
        <dbReference type="ARBA" id="ARBA00023170"/>
    </source>
</evidence>
<evidence type="ECO:0000256" key="1">
    <source>
        <dbReference type="ARBA" id="ARBA00004651"/>
    </source>
</evidence>
<dbReference type="InterPro" id="IPR004117">
    <property type="entry name" value="7tm6_olfct_rcpt"/>
</dbReference>
<keyword evidence="8" id="KW-0675">Receptor</keyword>
<dbReference type="Proteomes" id="UP001152798">
    <property type="component" value="Chromosome 7"/>
</dbReference>
<keyword evidence="9" id="KW-0807">Transducer</keyword>
<gene>
    <name evidence="11" type="ORF">NEZAVI_LOCUS14752</name>
</gene>
<keyword evidence="7 10" id="KW-0472">Membrane</keyword>
<name>A0A9P0MWH9_NEZVI</name>
<dbReference type="GO" id="GO:0005886">
    <property type="term" value="C:plasma membrane"/>
    <property type="evidence" value="ECO:0007669"/>
    <property type="project" value="UniProtKB-SubCell"/>
</dbReference>
<feature type="transmembrane region" description="Helical" evidence="10">
    <location>
        <begin position="45"/>
        <end position="67"/>
    </location>
</feature>
<dbReference type="PANTHER" id="PTHR21137">
    <property type="entry name" value="ODORANT RECEPTOR"/>
    <property type="match status" value="1"/>
</dbReference>